<evidence type="ECO:0000313" key="3">
    <source>
        <dbReference type="Proteomes" id="UP001207654"/>
    </source>
</evidence>
<dbReference type="Gene3D" id="2.60.40.10">
    <property type="entry name" value="Immunoglobulins"/>
    <property type="match status" value="1"/>
</dbReference>
<feature type="domain" description="Fibronectin type-III" evidence="1">
    <location>
        <begin position="433"/>
        <end position="532"/>
    </location>
</feature>
<dbReference type="PROSITE" id="PS50853">
    <property type="entry name" value="FN3"/>
    <property type="match status" value="1"/>
</dbReference>
<dbReference type="Gene3D" id="2.60.120.260">
    <property type="entry name" value="Galactose-binding domain-like"/>
    <property type="match status" value="1"/>
</dbReference>
<comment type="caution">
    <text evidence="2">The sequence shown here is derived from an EMBL/GenBank/DDBJ whole genome shotgun (WGS) entry which is preliminary data.</text>
</comment>
<gene>
    <name evidence="2" type="ORF">OV287_38215</name>
</gene>
<evidence type="ECO:0000259" key="1">
    <source>
        <dbReference type="PROSITE" id="PS50853"/>
    </source>
</evidence>
<organism evidence="2 3">
    <name type="scientific">Archangium lansingense</name>
    <dbReference type="NCBI Taxonomy" id="2995310"/>
    <lineage>
        <taxon>Bacteria</taxon>
        <taxon>Pseudomonadati</taxon>
        <taxon>Myxococcota</taxon>
        <taxon>Myxococcia</taxon>
        <taxon>Myxococcales</taxon>
        <taxon>Cystobacterineae</taxon>
        <taxon>Archangiaceae</taxon>
        <taxon>Archangium</taxon>
    </lineage>
</organism>
<keyword evidence="3" id="KW-1185">Reference proteome</keyword>
<dbReference type="InterPro" id="IPR013783">
    <property type="entry name" value="Ig-like_fold"/>
</dbReference>
<dbReference type="InterPro" id="IPR036116">
    <property type="entry name" value="FN3_sf"/>
</dbReference>
<reference evidence="2 3" key="1">
    <citation type="submission" date="2022-11" db="EMBL/GenBank/DDBJ databases">
        <title>Minimal conservation of predation-associated metabolite biosynthetic gene clusters underscores biosynthetic potential of Myxococcota including descriptions for ten novel species: Archangium lansinium sp. nov., Myxococcus landrumus sp. nov., Nannocystis bai.</title>
        <authorList>
            <person name="Ahearne A."/>
            <person name="Stevens C."/>
            <person name="Phillips K."/>
        </authorList>
    </citation>
    <scope>NUCLEOTIDE SEQUENCE [LARGE SCALE GENOMIC DNA]</scope>
    <source>
        <strain evidence="2 3">MIWBW</strain>
    </source>
</reference>
<name>A0ABT4AHD0_9BACT</name>
<dbReference type="Pfam" id="PF00041">
    <property type="entry name" value="fn3"/>
    <property type="match status" value="1"/>
</dbReference>
<sequence>MRPLNEQQQRLLKHPAGYTVRGRVRVLGPDDAWHDLTNLFERDFLEGVDVDESLDSPVGQATVRVLREVRGVSLAPLMTSSRANNLGVGYAPLLDPPRLFRVEVALGPPRQLATSPEWLPLFAGRIDNVDSGNPDVITFVGRDMGGVLQDVWTAEEKTYGSDAGVPLETVCNTILTDAQLPEFALYTPEASTQALGKYKQDYEPVINALTKLAAGRGWEVRWKFRPDTGDWGLWLWGPDRAATTPVWTYTANDYEHLGELSVGLEDIRTVVEVVYPDASDLDTAGQPKRKTERRESATALARYGYLNSAGTRLHRLMRVVEGAATNLRSAAEAGRLADAGLADLSTTDVGASVEVLLHPGLELGDLVALAANSVNFSSEQRLAVRQVTHRLSSTSGRTALRLLGKPALGPRAWLSMEARPGLNPSSPFTGPAAPSGLTVTNSVTGAVLLFTAPNLTSGGPAAEEYELHVGTSPGFTLSSSTLKAVSSSTRFDVTGLVAGVPYYARVRSRDRRGNVGPASAEVALAPRYVSPGVLLPKVTVGSLPLNGELEALTDAGQPPDTVTLSGGIWGSDVTTSTDSYAGVRSILFPAGMATATLYWQVFTVREGEQWVFSTWFKQGTAGVRSGTLGVNWLSSLSGAVDFSSEALGGASTPANSWQRGAVSAAVPAGARYAEVLVEKWSGYAGALTVDSVDALRQQAFEPWQDVTWQNDWLPYNIAVFGLVRYRKNDAGEVWLKGTAGAPSPAPAANSTLFTLPSGYRPGERRLWATSTGTALVDVEVRPDGTVRVPSIAAGGRVPLDMVRFQADF</sequence>
<evidence type="ECO:0000313" key="2">
    <source>
        <dbReference type="EMBL" id="MCY1080304.1"/>
    </source>
</evidence>
<dbReference type="SMART" id="SM00060">
    <property type="entry name" value="FN3"/>
    <property type="match status" value="1"/>
</dbReference>
<dbReference type="InterPro" id="IPR003961">
    <property type="entry name" value="FN3_dom"/>
</dbReference>
<dbReference type="RefSeq" id="WP_267538975.1">
    <property type="nucleotide sequence ID" value="NZ_JAPNKA010000001.1"/>
</dbReference>
<dbReference type="CDD" id="cd00063">
    <property type="entry name" value="FN3"/>
    <property type="match status" value="1"/>
</dbReference>
<dbReference type="SUPFAM" id="SSF49265">
    <property type="entry name" value="Fibronectin type III"/>
    <property type="match status" value="1"/>
</dbReference>
<dbReference type="EMBL" id="JAPNKA010000001">
    <property type="protein sequence ID" value="MCY1080304.1"/>
    <property type="molecule type" value="Genomic_DNA"/>
</dbReference>
<accession>A0ABT4AHD0</accession>
<protein>
    <submittedName>
        <fullName evidence="2">Fibronectin type III domain-containing protein</fullName>
    </submittedName>
</protein>
<proteinExistence type="predicted"/>
<dbReference type="Proteomes" id="UP001207654">
    <property type="component" value="Unassembled WGS sequence"/>
</dbReference>